<protein>
    <recommendedName>
        <fullName evidence="6">Mid2 domain-containing protein</fullName>
    </recommendedName>
</protein>
<dbReference type="Proteomes" id="UP001287356">
    <property type="component" value="Unassembled WGS sequence"/>
</dbReference>
<reference evidence="4" key="1">
    <citation type="journal article" date="2023" name="Mol. Phylogenet. Evol.">
        <title>Genome-scale phylogeny and comparative genomics of the fungal order Sordariales.</title>
        <authorList>
            <person name="Hensen N."/>
            <person name="Bonometti L."/>
            <person name="Westerberg I."/>
            <person name="Brannstrom I.O."/>
            <person name="Guillou S."/>
            <person name="Cros-Aarteil S."/>
            <person name="Calhoun S."/>
            <person name="Haridas S."/>
            <person name="Kuo A."/>
            <person name="Mondo S."/>
            <person name="Pangilinan J."/>
            <person name="Riley R."/>
            <person name="LaButti K."/>
            <person name="Andreopoulos B."/>
            <person name="Lipzen A."/>
            <person name="Chen C."/>
            <person name="Yan M."/>
            <person name="Daum C."/>
            <person name="Ng V."/>
            <person name="Clum A."/>
            <person name="Steindorff A."/>
            <person name="Ohm R.A."/>
            <person name="Martin F."/>
            <person name="Silar P."/>
            <person name="Natvig D.O."/>
            <person name="Lalanne C."/>
            <person name="Gautier V."/>
            <person name="Ament-Velasquez S.L."/>
            <person name="Kruys A."/>
            <person name="Hutchinson M.I."/>
            <person name="Powell A.J."/>
            <person name="Barry K."/>
            <person name="Miller A.N."/>
            <person name="Grigoriev I.V."/>
            <person name="Debuchy R."/>
            <person name="Gladieux P."/>
            <person name="Hiltunen Thoren M."/>
            <person name="Johannesson H."/>
        </authorList>
    </citation>
    <scope>NUCLEOTIDE SEQUENCE</scope>
    <source>
        <strain evidence="4">CBS 958.72</strain>
    </source>
</reference>
<accession>A0AAE0K841</accession>
<evidence type="ECO:0000256" key="2">
    <source>
        <dbReference type="SAM" id="Phobius"/>
    </source>
</evidence>
<name>A0AAE0K841_9PEZI</name>
<keyword evidence="2" id="KW-0812">Transmembrane</keyword>
<evidence type="ECO:0000256" key="1">
    <source>
        <dbReference type="SAM" id="MobiDB-lite"/>
    </source>
</evidence>
<sequence>MPSAWTCAPGLVLLVSALLGGEAAASHAGRQRHDALLHRVAKAQVTAHPLRRDTSTCQADYSLCAQTLSGGCCPPRYSCATDSCYATTAGPTSACGKAGYFNCAASDSGGCCPVGYICGANDCTPPVGITNTYTSCPNSYFLCPASMNFGCCQSGMGCAPSACYSTNPVTSTVTQAVTTTSGTHRITTTETSVVVATPSPPSGLPSDTNIAAAKFIPTSVPKSSAIVTPDSGGGGGGLSPGALGGIIAGVVVLLIVVVVAAFLIIRRLKGVQNVMESKKGSSSGHQTKSQSQAAQMAYYGRQLHAAPSDDMSIDPLIKTPISGSATPHVGARGRSDSDRTPSQNDMMSSRHASPDSNGGYFDLPARVHNIPGARNNMSTAAIRGSIDSQSTQGQNGHHHWRQQSNASELSADGSEHSAGVNSPLVVPELDTGETHAELPSAGSGGSRNRSGSGASSSPRVIFGHVRQGSVTTGFGAGGPLGVVSESAEIHGYYGPSDRQAGQTSAGLEDGERGMNSPTLPRAPVPRPPLPDSQS</sequence>
<feature type="region of interest" description="Disordered" evidence="1">
    <location>
        <begin position="386"/>
        <end position="459"/>
    </location>
</feature>
<keyword evidence="3" id="KW-0732">Signal</keyword>
<feature type="compositionally biased region" description="Low complexity" evidence="1">
    <location>
        <begin position="446"/>
        <end position="457"/>
    </location>
</feature>
<feature type="region of interest" description="Disordered" evidence="1">
    <location>
        <begin position="491"/>
        <end position="534"/>
    </location>
</feature>
<reference evidence="4" key="2">
    <citation type="submission" date="2023-06" db="EMBL/GenBank/DDBJ databases">
        <authorList>
            <consortium name="Lawrence Berkeley National Laboratory"/>
            <person name="Haridas S."/>
            <person name="Hensen N."/>
            <person name="Bonometti L."/>
            <person name="Westerberg I."/>
            <person name="Brannstrom I.O."/>
            <person name="Guillou S."/>
            <person name="Cros-Aarteil S."/>
            <person name="Calhoun S."/>
            <person name="Kuo A."/>
            <person name="Mondo S."/>
            <person name="Pangilinan J."/>
            <person name="Riley R."/>
            <person name="Labutti K."/>
            <person name="Andreopoulos B."/>
            <person name="Lipzen A."/>
            <person name="Chen C."/>
            <person name="Yanf M."/>
            <person name="Daum C."/>
            <person name="Ng V."/>
            <person name="Clum A."/>
            <person name="Steindorff A."/>
            <person name="Ohm R."/>
            <person name="Martin F."/>
            <person name="Silar P."/>
            <person name="Natvig D."/>
            <person name="Lalanne C."/>
            <person name="Gautier V."/>
            <person name="Ament-Velasquez S.L."/>
            <person name="Kruys A."/>
            <person name="Hutchinson M.I."/>
            <person name="Powell A.J."/>
            <person name="Barry K."/>
            <person name="Miller A.N."/>
            <person name="Grigoriev I.V."/>
            <person name="Debuchy R."/>
            <person name="Gladieux P."/>
            <person name="Thoren M.H."/>
            <person name="Johannesson H."/>
        </authorList>
    </citation>
    <scope>NUCLEOTIDE SEQUENCE</scope>
    <source>
        <strain evidence="4">CBS 958.72</strain>
    </source>
</reference>
<feature type="signal peptide" evidence="3">
    <location>
        <begin position="1"/>
        <end position="23"/>
    </location>
</feature>
<keyword evidence="5" id="KW-1185">Reference proteome</keyword>
<feature type="compositionally biased region" description="Polar residues" evidence="1">
    <location>
        <begin position="340"/>
        <end position="356"/>
    </location>
</feature>
<dbReference type="AlphaFoldDB" id="A0AAE0K841"/>
<evidence type="ECO:0000313" key="4">
    <source>
        <dbReference type="EMBL" id="KAK3371176.1"/>
    </source>
</evidence>
<organism evidence="4 5">
    <name type="scientific">Lasiosphaeria ovina</name>
    <dbReference type="NCBI Taxonomy" id="92902"/>
    <lineage>
        <taxon>Eukaryota</taxon>
        <taxon>Fungi</taxon>
        <taxon>Dikarya</taxon>
        <taxon>Ascomycota</taxon>
        <taxon>Pezizomycotina</taxon>
        <taxon>Sordariomycetes</taxon>
        <taxon>Sordariomycetidae</taxon>
        <taxon>Sordariales</taxon>
        <taxon>Lasiosphaeriaceae</taxon>
        <taxon>Lasiosphaeria</taxon>
    </lineage>
</organism>
<keyword evidence="2" id="KW-0472">Membrane</keyword>
<feature type="transmembrane region" description="Helical" evidence="2">
    <location>
        <begin position="242"/>
        <end position="265"/>
    </location>
</feature>
<evidence type="ECO:0000313" key="5">
    <source>
        <dbReference type="Proteomes" id="UP001287356"/>
    </source>
</evidence>
<gene>
    <name evidence="4" type="ORF">B0T24DRAFT_306445</name>
</gene>
<evidence type="ECO:0000256" key="3">
    <source>
        <dbReference type="SAM" id="SignalP"/>
    </source>
</evidence>
<dbReference type="EMBL" id="JAULSN010000005">
    <property type="protein sequence ID" value="KAK3371176.1"/>
    <property type="molecule type" value="Genomic_DNA"/>
</dbReference>
<evidence type="ECO:0008006" key="6">
    <source>
        <dbReference type="Google" id="ProtNLM"/>
    </source>
</evidence>
<keyword evidence="2" id="KW-1133">Transmembrane helix</keyword>
<feature type="compositionally biased region" description="Polar residues" evidence="1">
    <location>
        <begin position="386"/>
        <end position="395"/>
    </location>
</feature>
<feature type="chain" id="PRO_5042293270" description="Mid2 domain-containing protein" evidence="3">
    <location>
        <begin position="24"/>
        <end position="534"/>
    </location>
</feature>
<feature type="region of interest" description="Disordered" evidence="1">
    <location>
        <begin position="309"/>
        <end position="367"/>
    </location>
</feature>
<proteinExistence type="predicted"/>
<comment type="caution">
    <text evidence="4">The sequence shown here is derived from an EMBL/GenBank/DDBJ whole genome shotgun (WGS) entry which is preliminary data.</text>
</comment>
<feature type="compositionally biased region" description="Pro residues" evidence="1">
    <location>
        <begin position="520"/>
        <end position="534"/>
    </location>
</feature>